<dbReference type="RefSeq" id="WP_006444497.1">
    <property type="nucleotide sequence ID" value="NZ_CP036524.1"/>
</dbReference>
<dbReference type="InterPro" id="IPR016181">
    <property type="entry name" value="Acyl_CoA_acyltransferase"/>
</dbReference>
<dbReference type="GO" id="GO:0016747">
    <property type="term" value="F:acyltransferase activity, transferring groups other than amino-acyl groups"/>
    <property type="evidence" value="ECO:0007669"/>
    <property type="project" value="InterPro"/>
</dbReference>
<gene>
    <name evidence="2" type="ORF">CLOHYLEM_07141</name>
</gene>
<dbReference type="HOGENOM" id="CLU_081840_1_1_9"/>
<dbReference type="EMBL" id="ABYI02000036">
    <property type="protein sequence ID" value="EEG72743.1"/>
    <property type="molecule type" value="Genomic_DNA"/>
</dbReference>
<dbReference type="STRING" id="553973.CLOHYLEM_07141"/>
<feature type="domain" description="N-acetyltransferase" evidence="1">
    <location>
        <begin position="1"/>
        <end position="157"/>
    </location>
</feature>
<dbReference type="PROSITE" id="PS51186">
    <property type="entry name" value="GNAT"/>
    <property type="match status" value="1"/>
</dbReference>
<evidence type="ECO:0000259" key="1">
    <source>
        <dbReference type="PROSITE" id="PS51186"/>
    </source>
</evidence>
<evidence type="ECO:0000313" key="3">
    <source>
        <dbReference type="Proteomes" id="UP000004893"/>
    </source>
</evidence>
<dbReference type="Gene3D" id="3.40.630.30">
    <property type="match status" value="1"/>
</dbReference>
<evidence type="ECO:0000313" key="2">
    <source>
        <dbReference type="EMBL" id="EEG72743.1"/>
    </source>
</evidence>
<comment type="caution">
    <text evidence="2">The sequence shown here is derived from an EMBL/GenBank/DDBJ whole genome shotgun (WGS) entry which is preliminary data.</text>
</comment>
<dbReference type="SUPFAM" id="SSF55729">
    <property type="entry name" value="Acyl-CoA N-acyltransferases (Nat)"/>
    <property type="match status" value="1"/>
</dbReference>
<reference evidence="2" key="1">
    <citation type="submission" date="2009-02" db="EMBL/GenBank/DDBJ databases">
        <authorList>
            <person name="Fulton L."/>
            <person name="Clifton S."/>
            <person name="Fulton B."/>
            <person name="Xu J."/>
            <person name="Minx P."/>
            <person name="Pepin K.H."/>
            <person name="Johnson M."/>
            <person name="Bhonagiri V."/>
            <person name="Nash W.E."/>
            <person name="Mardis E.R."/>
            <person name="Wilson R.K."/>
        </authorList>
    </citation>
    <scope>NUCLEOTIDE SEQUENCE [LARGE SCALE GENOMIC DNA]</scope>
    <source>
        <strain evidence="2">DSM 15053</strain>
    </source>
</reference>
<reference evidence="2" key="2">
    <citation type="submission" date="2013-06" db="EMBL/GenBank/DDBJ databases">
        <title>Draft genome sequence of Clostridium hylemonae (DSM 15053).</title>
        <authorList>
            <person name="Sudarsanam P."/>
            <person name="Ley R."/>
            <person name="Guruge J."/>
            <person name="Turnbaugh P.J."/>
            <person name="Mahowald M."/>
            <person name="Liep D."/>
            <person name="Gordon J."/>
        </authorList>
    </citation>
    <scope>NUCLEOTIDE SEQUENCE</scope>
    <source>
        <strain evidence="2">DSM 15053</strain>
    </source>
</reference>
<dbReference type="eggNOG" id="COG3153">
    <property type="taxonomic scope" value="Bacteria"/>
</dbReference>
<dbReference type="Pfam" id="PF13508">
    <property type="entry name" value="Acetyltransf_7"/>
    <property type="match status" value="1"/>
</dbReference>
<dbReference type="InterPro" id="IPR000182">
    <property type="entry name" value="GNAT_dom"/>
</dbReference>
<name>C0C4X5_9FIRM</name>
<dbReference type="Proteomes" id="UP000004893">
    <property type="component" value="Unassembled WGS sequence"/>
</dbReference>
<accession>C0C4X5</accession>
<sequence>MIFRLEEQIDHNDVEQLTREAFWNVYQPGCCEHLVLHKLRESEAFIRELDFVAAEDGKIVANIVYSRMYKDGRMCSSIAAFGPVSVHPDHQGKGIGGKIITYTLQKAKETGIKAVMITGSPQYYCRFGFVPASKYDIYLPGADRDKENEFFMVNELEEGYLKACAGTYDFDKSFMVKEDEVDAFDKKFVPKVKREARESDIL</sequence>
<keyword evidence="3" id="KW-1185">Reference proteome</keyword>
<protein>
    <submittedName>
        <fullName evidence="2">Acetyltransferase, GNAT family</fullName>
    </submittedName>
</protein>
<dbReference type="CDD" id="cd04301">
    <property type="entry name" value="NAT_SF"/>
    <property type="match status" value="1"/>
</dbReference>
<organism evidence="2 3">
    <name type="scientific">[Clostridium] hylemonae DSM 15053</name>
    <dbReference type="NCBI Taxonomy" id="553973"/>
    <lineage>
        <taxon>Bacteria</taxon>
        <taxon>Bacillati</taxon>
        <taxon>Bacillota</taxon>
        <taxon>Clostridia</taxon>
        <taxon>Lachnospirales</taxon>
        <taxon>Lachnospiraceae</taxon>
    </lineage>
</organism>
<proteinExistence type="predicted"/>
<dbReference type="OrthoDB" id="9797178at2"/>
<dbReference type="AlphaFoldDB" id="C0C4X5"/>